<comment type="caution">
    <text evidence="1">The sequence shown here is derived from an EMBL/GenBank/DDBJ whole genome shotgun (WGS) entry which is preliminary data.</text>
</comment>
<accession>A0ACC1HR07</accession>
<evidence type="ECO:0000313" key="2">
    <source>
        <dbReference type="Proteomes" id="UP001145114"/>
    </source>
</evidence>
<keyword evidence="2" id="KW-1185">Reference proteome</keyword>
<dbReference type="Proteomes" id="UP001145114">
    <property type="component" value="Unassembled WGS sequence"/>
</dbReference>
<organism evidence="1 2">
    <name type="scientific">Spiromyces aspiralis</name>
    <dbReference type="NCBI Taxonomy" id="68401"/>
    <lineage>
        <taxon>Eukaryota</taxon>
        <taxon>Fungi</taxon>
        <taxon>Fungi incertae sedis</taxon>
        <taxon>Zoopagomycota</taxon>
        <taxon>Kickxellomycotina</taxon>
        <taxon>Kickxellomycetes</taxon>
        <taxon>Kickxellales</taxon>
        <taxon>Kickxellaceae</taxon>
        <taxon>Spiromyces</taxon>
    </lineage>
</organism>
<protein>
    <submittedName>
        <fullName evidence="1">Uncharacterized protein</fullName>
    </submittedName>
</protein>
<proteinExistence type="predicted"/>
<name>A0ACC1HR07_9FUNG</name>
<dbReference type="EMBL" id="JAMZIH010000773">
    <property type="protein sequence ID" value="KAJ1678892.1"/>
    <property type="molecule type" value="Genomic_DNA"/>
</dbReference>
<evidence type="ECO:0000313" key="1">
    <source>
        <dbReference type="EMBL" id="KAJ1678892.1"/>
    </source>
</evidence>
<reference evidence="1" key="1">
    <citation type="submission" date="2022-06" db="EMBL/GenBank/DDBJ databases">
        <title>Phylogenomic reconstructions and comparative analyses of Kickxellomycotina fungi.</title>
        <authorList>
            <person name="Reynolds N.K."/>
            <person name="Stajich J.E."/>
            <person name="Barry K."/>
            <person name="Grigoriev I.V."/>
            <person name="Crous P."/>
            <person name="Smith M.E."/>
        </authorList>
    </citation>
    <scope>NUCLEOTIDE SEQUENCE</scope>
    <source>
        <strain evidence="1">RSA 2271</strain>
    </source>
</reference>
<sequence>MLNSFRTLSGRIKRLPKRSLKPLDFSNIRKQHQNGWKLAVDGSSGSIDQFGRSLGRSQSESHLMVQSSPSFPFPPSPTHESGDLSNRRRPLEASSRKSLAARSNRNSVSVVEPSQENIVVDQNAHCINNNDSDRLRVTQGGNNAKKPASSSSKSLAGKTNNCKYCGKQYRYRSKLKSHEQHCPSKLEALLYSQGDTPEQQALEDSAPREGDTVSCVCGPRRPYSKNTQNVQPGNNAELDSQEMVRCTHCSCWLHRLCVSLVQLVLPDPYCCPNCTLKLSQARPSQEQTMSPESQRLAKLLADVPDTSETEDEDPVTRAAMIQSKRSLAKPEGDSEGTMSLTDVSELARFHRQGKQSTIGRSRKDYETPDFTRLIRSDADFILSNSHHHQQLQSHQSNQHHPGMFHNLYTDNILSSDADFIHISFPFNIDGAAGQGADTNSSASNAAQSQQLAVQTSNAISLASDPPVQWHIDAIQLLGTEHSTANPAAAGFQVPSQASSADGLQVPVGMDLASLLGGSSGGSGGRNSGNSNGTGAGGASGSAAVTAAASAGISGGLYHDLIASDSAFPDLLNQFSNANCTSTATSMLPPALAFPAFSAMTTNGVPLVPQVAGRRSALHDNSDGFIEHGSSSTITIMHDNFSDLVMTSKAPMSEPGSAVSQRQSFGLPSSSIIMPAAAASRGGSNRTNVVAASDKAHNIPTSMSLASGVPLGTGQHPMTDPTNDIRLEQLLTNVTLPQSFQQELPPGSELLDKELEGLINFDV</sequence>
<gene>
    <name evidence="1" type="ORF">EV182_003144</name>
</gene>